<dbReference type="EMBL" id="JANJYI010000005">
    <property type="protein sequence ID" value="KAK2649450.1"/>
    <property type="molecule type" value="Genomic_DNA"/>
</dbReference>
<protein>
    <submittedName>
        <fullName evidence="1">Uncharacterized protein</fullName>
    </submittedName>
</protein>
<keyword evidence="2" id="KW-1185">Reference proteome</keyword>
<evidence type="ECO:0000313" key="2">
    <source>
        <dbReference type="Proteomes" id="UP001280121"/>
    </source>
</evidence>
<name>A0AAD9U8M2_9ROSI</name>
<dbReference type="AlphaFoldDB" id="A0AAD9U8M2"/>
<comment type="caution">
    <text evidence="1">The sequence shown here is derived from an EMBL/GenBank/DDBJ whole genome shotgun (WGS) entry which is preliminary data.</text>
</comment>
<gene>
    <name evidence="1" type="ORF">Ddye_016939</name>
</gene>
<evidence type="ECO:0000313" key="1">
    <source>
        <dbReference type="EMBL" id="KAK2649450.1"/>
    </source>
</evidence>
<dbReference type="Proteomes" id="UP001280121">
    <property type="component" value="Unassembled WGS sequence"/>
</dbReference>
<organism evidence="1 2">
    <name type="scientific">Dipteronia dyeriana</name>
    <dbReference type="NCBI Taxonomy" id="168575"/>
    <lineage>
        <taxon>Eukaryota</taxon>
        <taxon>Viridiplantae</taxon>
        <taxon>Streptophyta</taxon>
        <taxon>Embryophyta</taxon>
        <taxon>Tracheophyta</taxon>
        <taxon>Spermatophyta</taxon>
        <taxon>Magnoliopsida</taxon>
        <taxon>eudicotyledons</taxon>
        <taxon>Gunneridae</taxon>
        <taxon>Pentapetalae</taxon>
        <taxon>rosids</taxon>
        <taxon>malvids</taxon>
        <taxon>Sapindales</taxon>
        <taxon>Sapindaceae</taxon>
        <taxon>Hippocastanoideae</taxon>
        <taxon>Acereae</taxon>
        <taxon>Dipteronia</taxon>
    </lineage>
</organism>
<accession>A0AAD9U8M2</accession>
<proteinExistence type="predicted"/>
<sequence length="81" mass="8867">MWWRCGFECGDDVDLDVVEPWRWRWCGFADGGGVEVVYLVVELVEELVAASGIGYGGGLGGVDLVVDLPPPDFFFLTPDSL</sequence>
<reference evidence="1" key="1">
    <citation type="journal article" date="2023" name="Plant J.">
        <title>Genome sequences and population genomics provide insights into the demographic history, inbreeding, and mutation load of two 'living fossil' tree species of Dipteronia.</title>
        <authorList>
            <person name="Feng Y."/>
            <person name="Comes H.P."/>
            <person name="Chen J."/>
            <person name="Zhu S."/>
            <person name="Lu R."/>
            <person name="Zhang X."/>
            <person name="Li P."/>
            <person name="Qiu J."/>
            <person name="Olsen K.M."/>
            <person name="Qiu Y."/>
        </authorList>
    </citation>
    <scope>NUCLEOTIDE SEQUENCE</scope>
    <source>
        <strain evidence="1">KIB01</strain>
    </source>
</reference>